<sequence length="220" mass="24496">MSHNEIELALIIVINEQIKYVPPAEGSAAWDQACLEKSLRSYSNFAPLRTPDKLFGPVEAIGHTWIDISSIEYSVWLKPTGAQCINIAANPTASGTLFPDLNMEEVGQALSQGMDLVKAAMCRTLDLIEPSVNHQHLLAPTALEFEWGIEHSFMSVSVYKTAYFRYFEWYRRHFSGTKHYRADSPTEGTESARPSTKRAYGNVSSSESATSESETPSVQK</sequence>
<protein>
    <submittedName>
        <fullName evidence="2">Uncharacterized protein</fullName>
    </submittedName>
</protein>
<dbReference type="EMBL" id="KV448231">
    <property type="protein sequence ID" value="OAX39915.1"/>
    <property type="molecule type" value="Genomic_DNA"/>
</dbReference>
<feature type="compositionally biased region" description="Low complexity" evidence="1">
    <location>
        <begin position="204"/>
        <end position="220"/>
    </location>
</feature>
<name>A0A1B7N4X5_9AGAM</name>
<accession>A0A1B7N4X5</accession>
<dbReference type="OrthoDB" id="2683605at2759"/>
<reference evidence="2 3" key="1">
    <citation type="submission" date="2016-06" db="EMBL/GenBank/DDBJ databases">
        <title>Comparative genomics of the ectomycorrhizal sister species Rhizopogon vinicolor and Rhizopogon vesiculosus (Basidiomycota: Boletales) reveals a divergence of the mating type B locus.</title>
        <authorList>
            <consortium name="DOE Joint Genome Institute"/>
            <person name="Mujic A.B."/>
            <person name="Kuo A."/>
            <person name="Tritt A."/>
            <person name="Lipzen A."/>
            <person name="Chen C."/>
            <person name="Johnson J."/>
            <person name="Sharma A."/>
            <person name="Barry K."/>
            <person name="Grigoriev I.V."/>
            <person name="Spatafora J.W."/>
        </authorList>
    </citation>
    <scope>NUCLEOTIDE SEQUENCE [LARGE SCALE GENOMIC DNA]</scope>
    <source>
        <strain evidence="2 3">AM-OR11-026</strain>
    </source>
</reference>
<dbReference type="InParanoid" id="A0A1B7N4X5"/>
<gene>
    <name evidence="2" type="ORF">K503DRAFT_799275</name>
</gene>
<feature type="region of interest" description="Disordered" evidence="1">
    <location>
        <begin position="180"/>
        <end position="220"/>
    </location>
</feature>
<dbReference type="AlphaFoldDB" id="A0A1B7N4X5"/>
<keyword evidence="3" id="KW-1185">Reference proteome</keyword>
<evidence type="ECO:0000313" key="3">
    <source>
        <dbReference type="Proteomes" id="UP000092154"/>
    </source>
</evidence>
<evidence type="ECO:0000313" key="2">
    <source>
        <dbReference type="EMBL" id="OAX39915.1"/>
    </source>
</evidence>
<organism evidence="2 3">
    <name type="scientific">Rhizopogon vinicolor AM-OR11-026</name>
    <dbReference type="NCBI Taxonomy" id="1314800"/>
    <lineage>
        <taxon>Eukaryota</taxon>
        <taxon>Fungi</taxon>
        <taxon>Dikarya</taxon>
        <taxon>Basidiomycota</taxon>
        <taxon>Agaricomycotina</taxon>
        <taxon>Agaricomycetes</taxon>
        <taxon>Agaricomycetidae</taxon>
        <taxon>Boletales</taxon>
        <taxon>Suillineae</taxon>
        <taxon>Rhizopogonaceae</taxon>
        <taxon>Rhizopogon</taxon>
    </lineage>
</organism>
<evidence type="ECO:0000256" key="1">
    <source>
        <dbReference type="SAM" id="MobiDB-lite"/>
    </source>
</evidence>
<proteinExistence type="predicted"/>
<dbReference type="Proteomes" id="UP000092154">
    <property type="component" value="Unassembled WGS sequence"/>
</dbReference>